<evidence type="ECO:0000313" key="3">
    <source>
        <dbReference type="EMBL" id="MFD2098861.1"/>
    </source>
</evidence>
<dbReference type="RefSeq" id="WP_379829628.1">
    <property type="nucleotide sequence ID" value="NZ_JBHUHU010000001.1"/>
</dbReference>
<dbReference type="PANTHER" id="PTHR12526">
    <property type="entry name" value="GLYCOSYLTRANSFERASE"/>
    <property type="match status" value="1"/>
</dbReference>
<feature type="domain" description="Glycosyl transferase family 1" evidence="1">
    <location>
        <begin position="181"/>
        <end position="340"/>
    </location>
</feature>
<feature type="domain" description="Glycosyltransferase subfamily 4-like N-terminal" evidence="2">
    <location>
        <begin position="13"/>
        <end position="171"/>
    </location>
</feature>
<comment type="caution">
    <text evidence="3">The sequence shown here is derived from an EMBL/GenBank/DDBJ whole genome shotgun (WGS) entry which is preliminary data.</text>
</comment>
<dbReference type="Proteomes" id="UP001597342">
    <property type="component" value="Unassembled WGS sequence"/>
</dbReference>
<dbReference type="Pfam" id="PF00534">
    <property type="entry name" value="Glycos_transf_1"/>
    <property type="match status" value="1"/>
</dbReference>
<dbReference type="SUPFAM" id="SSF53756">
    <property type="entry name" value="UDP-Glycosyltransferase/glycogen phosphorylase"/>
    <property type="match status" value="1"/>
</dbReference>
<proteinExistence type="predicted"/>
<dbReference type="CDD" id="cd03811">
    <property type="entry name" value="GT4_GT28_WabH-like"/>
    <property type="match status" value="1"/>
</dbReference>
<evidence type="ECO:0000313" key="4">
    <source>
        <dbReference type="Proteomes" id="UP001597342"/>
    </source>
</evidence>
<evidence type="ECO:0000259" key="2">
    <source>
        <dbReference type="Pfam" id="PF13439"/>
    </source>
</evidence>
<dbReference type="EMBL" id="JBHUHU010000001">
    <property type="protein sequence ID" value="MFD2098861.1"/>
    <property type="molecule type" value="Genomic_DNA"/>
</dbReference>
<gene>
    <name evidence="3" type="ORF">ACFSJE_03685</name>
</gene>
<evidence type="ECO:0000259" key="1">
    <source>
        <dbReference type="Pfam" id="PF00534"/>
    </source>
</evidence>
<dbReference type="EC" id="2.4.-.-" evidence="3"/>
<keyword evidence="4" id="KW-1185">Reference proteome</keyword>
<dbReference type="Pfam" id="PF13439">
    <property type="entry name" value="Glyco_transf_4"/>
    <property type="match status" value="1"/>
</dbReference>
<keyword evidence="3" id="KW-0328">Glycosyltransferase</keyword>
<name>A0ABW4XW90_9FLAO</name>
<sequence length="363" mass="41054">MKVLQLINSLGAGGAEKLLVDAAITYSNLGIQVDILILKKKESPFIDKLKNHPSINLYWLSETASFYNPLLLFKLKKHFIKYDVVHVHLFPCLYWAGISSMLHKSYRLVYTEHNTTNRRRESTLFKLLDKVIYRRYDDIVSISDSVDKSLKEHLGSSFQNITKIYNGIDLKEITKSKPYTKQELGLTDSNVCLMQVSSFTAQKNQNFLIKSLTELPENYVLLLVGDGMLRKSSEEYAEKMGVENRVLFLGIRKDVPRLLKSVDLVVLSSHFEGLSLSSVEGLASGKPFLASDVPGLTEVVKDAGVLFENNNMESFVSAVNGLMQDGDYYNTVAVKCQERAKKYDIVTMCSQYKLLYQKGQSQA</sequence>
<accession>A0ABW4XW90</accession>
<protein>
    <submittedName>
        <fullName evidence="3">Glycosyltransferase</fullName>
        <ecNumber evidence="3">2.4.-.-</ecNumber>
    </submittedName>
</protein>
<dbReference type="InterPro" id="IPR001296">
    <property type="entry name" value="Glyco_trans_1"/>
</dbReference>
<dbReference type="InterPro" id="IPR028098">
    <property type="entry name" value="Glyco_trans_4-like_N"/>
</dbReference>
<dbReference type="GO" id="GO:0016757">
    <property type="term" value="F:glycosyltransferase activity"/>
    <property type="evidence" value="ECO:0007669"/>
    <property type="project" value="UniProtKB-KW"/>
</dbReference>
<organism evidence="3 4">
    <name type="scientific">Flagellimonas iocasae</name>
    <dbReference type="NCBI Taxonomy" id="2055905"/>
    <lineage>
        <taxon>Bacteria</taxon>
        <taxon>Pseudomonadati</taxon>
        <taxon>Bacteroidota</taxon>
        <taxon>Flavobacteriia</taxon>
        <taxon>Flavobacteriales</taxon>
        <taxon>Flavobacteriaceae</taxon>
        <taxon>Flagellimonas</taxon>
    </lineage>
</organism>
<dbReference type="PANTHER" id="PTHR12526:SF630">
    <property type="entry name" value="GLYCOSYLTRANSFERASE"/>
    <property type="match status" value="1"/>
</dbReference>
<reference evidence="4" key="1">
    <citation type="journal article" date="2019" name="Int. J. Syst. Evol. Microbiol.">
        <title>The Global Catalogue of Microorganisms (GCM) 10K type strain sequencing project: providing services to taxonomists for standard genome sequencing and annotation.</title>
        <authorList>
            <consortium name="The Broad Institute Genomics Platform"/>
            <consortium name="The Broad Institute Genome Sequencing Center for Infectious Disease"/>
            <person name="Wu L."/>
            <person name="Ma J."/>
        </authorList>
    </citation>
    <scope>NUCLEOTIDE SEQUENCE [LARGE SCALE GENOMIC DNA]</scope>
    <source>
        <strain evidence="4">JCM 3389</strain>
    </source>
</reference>
<keyword evidence="3" id="KW-0808">Transferase</keyword>
<dbReference type="Gene3D" id="3.40.50.2000">
    <property type="entry name" value="Glycogen Phosphorylase B"/>
    <property type="match status" value="2"/>
</dbReference>